<evidence type="ECO:0000313" key="14">
    <source>
        <dbReference type="EMBL" id="MBJ2118166.1"/>
    </source>
</evidence>
<dbReference type="SUPFAM" id="SSF51905">
    <property type="entry name" value="FAD/NAD(P)-binding domain"/>
    <property type="match status" value="1"/>
</dbReference>
<feature type="domain" description="FAD-binding" evidence="12">
    <location>
        <begin position="9"/>
        <end position="343"/>
    </location>
</feature>
<sequence length="395" mass="43793">MMSNVKNDFDAIIAGGGMIGAAVAIGLAQEGLCVAMIERQSPAPFDASSHPDIRISAISCASVSLLKQLGAWQHVLAMRSAPYLTLETWEEENAHVVFDAKSLGLPELGYMVENRILQLALWQEAERYSNITLLCPNSLSKMVYLDDKWKVTLSDGSEVTTNLVVGADGANSQVRQFAGIGSNGWQYRQSCMLITVKTELPPEKGTWQRFYPSGPRAYLPLFDNWACLVWYDSPDRIRKLQNMSMTQLEKEIQHAFPDRLGKVTPIAAGSFPLTRQHASRYVDKGIILLGDAAHTINPLAGQGVNLGYRDVDCFLDLVADAKKHFEPWDSMALLKKYQRRRMPDNLVMQAGMDVFYHAFSHQLPGLKVVRNIGLLAAQHAGKAKEAALRYALGIK</sequence>
<dbReference type="FunFam" id="3.50.50.60:FF:000048">
    <property type="entry name" value="2-octaprenyl-3-methyl-6-methoxy-1,4-benzoquinol hydroxylase"/>
    <property type="match status" value="1"/>
</dbReference>
<evidence type="ECO:0000256" key="3">
    <source>
        <dbReference type="ARBA" id="ARBA00004749"/>
    </source>
</evidence>
<gene>
    <name evidence="13" type="primary">ubiF</name>
    <name evidence="13" type="ORF">BN1804_00626</name>
    <name evidence="14" type="ORF">JFQ69_10920</name>
</gene>
<dbReference type="Proteomes" id="UP000619976">
    <property type="component" value="Unassembled WGS sequence"/>
</dbReference>
<proteinExistence type="inferred from homology"/>
<protein>
    <submittedName>
        <fullName evidence="13">2-octaprenyl-3-methyl-6-methoxy-1,4-benzoquinol hydroxylase</fullName>
    </submittedName>
</protein>
<comment type="pathway">
    <text evidence="3">Cofactor biosynthesis; ubiquinone biosynthesis.</text>
</comment>
<evidence type="ECO:0000313" key="16">
    <source>
        <dbReference type="Proteomes" id="UP000619976"/>
    </source>
</evidence>
<evidence type="ECO:0000256" key="8">
    <source>
        <dbReference type="ARBA" id="ARBA00022827"/>
    </source>
</evidence>
<keyword evidence="6" id="KW-0285">Flavoprotein</keyword>
<evidence type="ECO:0000256" key="10">
    <source>
        <dbReference type="ARBA" id="ARBA00023033"/>
    </source>
</evidence>
<dbReference type="Gene3D" id="3.50.50.60">
    <property type="entry name" value="FAD/NAD(P)-binding domain"/>
    <property type="match status" value="2"/>
</dbReference>
<accession>A0A379EJZ0</accession>
<dbReference type="EMBL" id="CVRY01000001">
    <property type="protein sequence ID" value="CRL59781.1"/>
    <property type="molecule type" value="Genomic_DNA"/>
</dbReference>
<evidence type="ECO:0000256" key="11">
    <source>
        <dbReference type="ARBA" id="ARBA00065734"/>
    </source>
</evidence>
<dbReference type="NCBIfam" id="NF005951">
    <property type="entry name" value="PRK08020.1"/>
    <property type="match status" value="1"/>
</dbReference>
<dbReference type="InterPro" id="IPR002938">
    <property type="entry name" value="FAD-bd"/>
</dbReference>
<dbReference type="GO" id="GO:0071949">
    <property type="term" value="F:FAD binding"/>
    <property type="evidence" value="ECO:0007669"/>
    <property type="project" value="InterPro"/>
</dbReference>
<evidence type="ECO:0000256" key="7">
    <source>
        <dbReference type="ARBA" id="ARBA00022688"/>
    </source>
</evidence>
<dbReference type="InterPro" id="IPR010971">
    <property type="entry name" value="UbiH/COQ6"/>
</dbReference>
<dbReference type="GO" id="GO:0110142">
    <property type="term" value="C:ubiquinone biosynthesis complex"/>
    <property type="evidence" value="ECO:0007669"/>
    <property type="project" value="UniProtKB-ARBA"/>
</dbReference>
<evidence type="ECO:0000256" key="1">
    <source>
        <dbReference type="ARBA" id="ARBA00001974"/>
    </source>
</evidence>
<accession>A0A0G4Q2B6</accession>
<organism evidence="13 15">
    <name type="scientific">Proteus penneri</name>
    <dbReference type="NCBI Taxonomy" id="102862"/>
    <lineage>
        <taxon>Bacteria</taxon>
        <taxon>Pseudomonadati</taxon>
        <taxon>Pseudomonadota</taxon>
        <taxon>Gammaproteobacteria</taxon>
        <taxon>Enterobacterales</taxon>
        <taxon>Morganellaceae</taxon>
        <taxon>Proteus</taxon>
    </lineage>
</organism>
<evidence type="ECO:0000259" key="12">
    <source>
        <dbReference type="Pfam" id="PF01494"/>
    </source>
</evidence>
<evidence type="ECO:0000256" key="4">
    <source>
        <dbReference type="ARBA" id="ARBA00005349"/>
    </source>
</evidence>
<reference evidence="13" key="2">
    <citation type="submission" date="2015-06" db="EMBL/GenBank/DDBJ databases">
        <authorList>
            <person name="Urmite Genomes Urmite Genomes"/>
        </authorList>
    </citation>
    <scope>NUCLEOTIDE SEQUENCE [LARGE SCALE GENOMIC DNA]</scope>
    <source>
        <strain evidence="13">CSUR P1867</strain>
    </source>
</reference>
<evidence type="ECO:0000313" key="13">
    <source>
        <dbReference type="EMBL" id="CRL59781.1"/>
    </source>
</evidence>
<comment type="subunit">
    <text evidence="11">Component of the Ubi complex metabolon, which regroups five ubiquinone biosynthesis proteins (UbiE, UbiF, UbiG, UbiH and UbiI) and two accessory factors (UbiK and the lipid-binding protein UbiJ).</text>
</comment>
<reference evidence="15" key="1">
    <citation type="submission" date="2015-06" db="EMBL/GenBank/DDBJ databases">
        <authorList>
            <person name="Urmite Genomes"/>
        </authorList>
    </citation>
    <scope>NUCLEOTIDE SEQUENCE [LARGE SCALE GENOMIC DNA]</scope>
    <source>
        <strain evidence="15">CSUR P1867</strain>
    </source>
</reference>
<dbReference type="InterPro" id="IPR051205">
    <property type="entry name" value="UbiH/COQ6_monooxygenase"/>
</dbReference>
<dbReference type="PANTHER" id="PTHR43876:SF10">
    <property type="entry name" value="3-DEMETHOXYUBIQUINOL 3-HYDROXYLASE"/>
    <property type="match status" value="1"/>
</dbReference>
<comment type="similarity">
    <text evidence="4">Belongs to the UbiH/COQ6 family.</text>
</comment>
<keyword evidence="7" id="KW-0831">Ubiquinone biosynthesis</keyword>
<keyword evidence="10" id="KW-0503">Monooxygenase</keyword>
<dbReference type="RefSeq" id="WP_082147313.1">
    <property type="nucleotide sequence ID" value="NZ_CAXOKJ010000012.1"/>
</dbReference>
<keyword evidence="16" id="KW-1185">Reference proteome</keyword>
<comment type="cofactor">
    <cofactor evidence="1">
        <name>FAD</name>
        <dbReference type="ChEBI" id="CHEBI:57692"/>
    </cofactor>
</comment>
<dbReference type="AlphaFoldDB" id="A0A0G4Q2B6"/>
<reference evidence="14 16" key="3">
    <citation type="submission" date="2020-12" db="EMBL/GenBank/DDBJ databases">
        <title>Enhanced detection system for hospital associated transmission using whole genome sequencing surveillance.</title>
        <authorList>
            <person name="Harrison L.H."/>
            <person name="Van Tyne D."/>
            <person name="Marsh J.W."/>
            <person name="Griffith M.P."/>
            <person name="Snyder D.J."/>
            <person name="Cooper V.S."/>
            <person name="Mustapha M."/>
        </authorList>
    </citation>
    <scope>NUCLEOTIDE SEQUENCE [LARGE SCALE GENOMIC DNA]</scope>
    <source>
        <strain evidence="14 16">PR00195</strain>
    </source>
</reference>
<evidence type="ECO:0000256" key="2">
    <source>
        <dbReference type="ARBA" id="ARBA00004496"/>
    </source>
</evidence>
<keyword evidence="8" id="KW-0274">FAD</keyword>
<dbReference type="Pfam" id="PF01494">
    <property type="entry name" value="FAD_binding_3"/>
    <property type="match status" value="1"/>
</dbReference>
<dbReference type="InterPro" id="IPR036188">
    <property type="entry name" value="FAD/NAD-bd_sf"/>
</dbReference>
<dbReference type="NCBIfam" id="TIGR01988">
    <property type="entry name" value="Ubi-OHases"/>
    <property type="match status" value="1"/>
</dbReference>
<keyword evidence="5" id="KW-0963">Cytoplasm</keyword>
<dbReference type="GO" id="GO:0005737">
    <property type="term" value="C:cytoplasm"/>
    <property type="evidence" value="ECO:0007669"/>
    <property type="project" value="UniProtKB-SubCell"/>
</dbReference>
<evidence type="ECO:0000256" key="6">
    <source>
        <dbReference type="ARBA" id="ARBA00022630"/>
    </source>
</evidence>
<dbReference type="UniPathway" id="UPA00232"/>
<dbReference type="GeneID" id="76522152"/>
<dbReference type="PRINTS" id="PR00420">
    <property type="entry name" value="RNGMNOXGNASE"/>
</dbReference>
<dbReference type="Proteomes" id="UP000183920">
    <property type="component" value="Unassembled WGS sequence"/>
</dbReference>
<keyword evidence="9" id="KW-0560">Oxidoreductase</keyword>
<evidence type="ECO:0000313" key="15">
    <source>
        <dbReference type="Proteomes" id="UP000183920"/>
    </source>
</evidence>
<name>A0A0G4Q2B6_9GAMM</name>
<dbReference type="GO" id="GO:0006744">
    <property type="term" value="P:ubiquinone biosynthetic process"/>
    <property type="evidence" value="ECO:0007669"/>
    <property type="project" value="UniProtKB-UniPathway"/>
</dbReference>
<dbReference type="PANTHER" id="PTHR43876">
    <property type="entry name" value="UBIQUINONE BIOSYNTHESIS MONOOXYGENASE COQ6, MITOCHONDRIAL"/>
    <property type="match status" value="1"/>
</dbReference>
<comment type="subcellular location">
    <subcellularLocation>
        <location evidence="2">Cytoplasm</location>
    </subcellularLocation>
</comment>
<evidence type="ECO:0000256" key="9">
    <source>
        <dbReference type="ARBA" id="ARBA00023002"/>
    </source>
</evidence>
<dbReference type="GO" id="GO:0008682">
    <property type="term" value="F:3-demethoxyubiquinol 3-hydroxylase activity"/>
    <property type="evidence" value="ECO:0007669"/>
    <property type="project" value="TreeGrafter"/>
</dbReference>
<dbReference type="FunFam" id="3.50.50.60:FF:000021">
    <property type="entry name" value="Ubiquinone biosynthesis monooxygenase COQ6"/>
    <property type="match status" value="1"/>
</dbReference>
<evidence type="ECO:0000256" key="5">
    <source>
        <dbReference type="ARBA" id="ARBA00022490"/>
    </source>
</evidence>
<dbReference type="EMBL" id="JAEKCB010000004">
    <property type="protein sequence ID" value="MBJ2118166.1"/>
    <property type="molecule type" value="Genomic_DNA"/>
</dbReference>